<dbReference type="EMBL" id="SNZW01000011">
    <property type="protein sequence ID" value="TDS18666.1"/>
    <property type="molecule type" value="Genomic_DNA"/>
</dbReference>
<dbReference type="InterPro" id="IPR029044">
    <property type="entry name" value="Nucleotide-diphossugar_trans"/>
</dbReference>
<gene>
    <name evidence="1" type="ORF">DFQ03_0374</name>
</gene>
<accession>A0A4R7DHC4</accession>
<evidence type="ECO:0000313" key="2">
    <source>
        <dbReference type="Proteomes" id="UP000295274"/>
    </source>
</evidence>
<dbReference type="InterPro" id="IPR018641">
    <property type="entry name" value="Trfase_1_rSAM/seldom-assoc"/>
</dbReference>
<protein>
    <recommendedName>
        <fullName evidence="3">Glycosyltransferase A (GT-A) superfamily protein (DUF2064 family)</fullName>
    </recommendedName>
</protein>
<comment type="caution">
    <text evidence="1">The sequence shown here is derived from an EMBL/GenBank/DDBJ whole genome shotgun (WGS) entry which is preliminary data.</text>
</comment>
<dbReference type="PANTHER" id="PTHR36529:SF1">
    <property type="entry name" value="GLYCOSYLTRANSFERASE"/>
    <property type="match status" value="1"/>
</dbReference>
<dbReference type="Proteomes" id="UP000295274">
    <property type="component" value="Unassembled WGS sequence"/>
</dbReference>
<evidence type="ECO:0008006" key="3">
    <source>
        <dbReference type="Google" id="ProtNLM"/>
    </source>
</evidence>
<name>A0A4R7DHC4_9FLAO</name>
<sequence length="244" mass="27251">MSYFYVSLTTRKKIKLNSQGTTAILVFANSAKEDLVNKRIAKGERLFSELTKSTLQKAKNSGLPVFHISDDDQIGSSFGQRFTNAIASVFNNGFTSIIAIGNDTPHLKTQQLKLAAEQLAKGKTVIGPSKDGGFYLLGLQKSNFNVAEFQNLPWQRFSLYHQISLWLHAESSELIKLPVLQDLDNERDLQSILSFSEGLSPTLFLLIAQLIKRKRGLYYTNQNFSSSYPNSFPFNKGSPAVSFI</sequence>
<dbReference type="Pfam" id="PF09837">
    <property type="entry name" value="DUF2064"/>
    <property type="match status" value="1"/>
</dbReference>
<dbReference type="SUPFAM" id="SSF53448">
    <property type="entry name" value="Nucleotide-diphospho-sugar transferases"/>
    <property type="match status" value="1"/>
</dbReference>
<dbReference type="AlphaFoldDB" id="A0A4R7DHC4"/>
<keyword evidence="2" id="KW-1185">Reference proteome</keyword>
<reference evidence="1 2" key="1">
    <citation type="submission" date="2019-03" db="EMBL/GenBank/DDBJ databases">
        <title>Genomic Encyclopedia of Type Strains, Phase III (KMG-III): the genomes of soil and plant-associated and newly described type strains.</title>
        <authorList>
            <person name="Whitman W."/>
        </authorList>
    </citation>
    <scope>NUCLEOTIDE SEQUENCE [LARGE SCALE GENOMIC DNA]</scope>
    <source>
        <strain evidence="1 2">CECT 8455</strain>
    </source>
</reference>
<evidence type="ECO:0000313" key="1">
    <source>
        <dbReference type="EMBL" id="TDS18666.1"/>
    </source>
</evidence>
<organism evidence="1 2">
    <name type="scientific">Maribacter caenipelagi</name>
    <dbReference type="NCBI Taxonomy" id="1447781"/>
    <lineage>
        <taxon>Bacteria</taxon>
        <taxon>Pseudomonadati</taxon>
        <taxon>Bacteroidota</taxon>
        <taxon>Flavobacteriia</taxon>
        <taxon>Flavobacteriales</taxon>
        <taxon>Flavobacteriaceae</taxon>
        <taxon>Maribacter</taxon>
    </lineage>
</organism>
<proteinExistence type="predicted"/>
<dbReference type="Gene3D" id="3.90.550.10">
    <property type="entry name" value="Spore Coat Polysaccharide Biosynthesis Protein SpsA, Chain A"/>
    <property type="match status" value="1"/>
</dbReference>
<dbReference type="PANTHER" id="PTHR36529">
    <property type="entry name" value="SLL1095 PROTEIN"/>
    <property type="match status" value="1"/>
</dbReference>